<protein>
    <submittedName>
        <fullName evidence="2">Uncharacterized protein</fullName>
    </submittedName>
</protein>
<comment type="caution">
    <text evidence="2">The sequence shown here is derived from an EMBL/GenBank/DDBJ whole genome shotgun (WGS) entry which is preliminary data.</text>
</comment>
<feature type="signal peptide" evidence="1">
    <location>
        <begin position="1"/>
        <end position="27"/>
    </location>
</feature>
<feature type="chain" id="PRO_5040382393" evidence="1">
    <location>
        <begin position="28"/>
        <end position="147"/>
    </location>
</feature>
<evidence type="ECO:0000313" key="3">
    <source>
        <dbReference type="Proteomes" id="UP000777438"/>
    </source>
</evidence>
<keyword evidence="3" id="KW-1185">Reference proteome</keyword>
<dbReference type="EMBL" id="JAGPYM010000005">
    <property type="protein sequence ID" value="KAH6894195.1"/>
    <property type="molecule type" value="Genomic_DNA"/>
</dbReference>
<evidence type="ECO:0000313" key="2">
    <source>
        <dbReference type="EMBL" id="KAH6894195.1"/>
    </source>
</evidence>
<keyword evidence="1" id="KW-0732">Signal</keyword>
<name>A0A9P8W9M7_9HYPO</name>
<dbReference type="AlphaFoldDB" id="A0A9P8W9M7"/>
<organism evidence="2 3">
    <name type="scientific">Thelonectria olida</name>
    <dbReference type="NCBI Taxonomy" id="1576542"/>
    <lineage>
        <taxon>Eukaryota</taxon>
        <taxon>Fungi</taxon>
        <taxon>Dikarya</taxon>
        <taxon>Ascomycota</taxon>
        <taxon>Pezizomycotina</taxon>
        <taxon>Sordariomycetes</taxon>
        <taxon>Hypocreomycetidae</taxon>
        <taxon>Hypocreales</taxon>
        <taxon>Nectriaceae</taxon>
        <taxon>Thelonectria</taxon>
    </lineage>
</organism>
<accession>A0A9P8W9M7</accession>
<sequence length="147" mass="16208">MGGIKRQSRSLASSLFLISLNQSPSEAVRNVAALTCDFERGGCRLCRSVGDDLPDAATHPPKRGSCSRVDLIEEGCHTQAKLFRLNEPKVGMLNNYKSMAMRYFEMEGVKMLGQWGVSVYGHGSNSSRSLAPISWKPRMITEQLMPA</sequence>
<proteinExistence type="predicted"/>
<gene>
    <name evidence="2" type="ORF">B0T10DRAFT_456443</name>
</gene>
<reference evidence="2 3" key="1">
    <citation type="journal article" date="2021" name="Nat. Commun.">
        <title>Genetic determinants of endophytism in the Arabidopsis root mycobiome.</title>
        <authorList>
            <person name="Mesny F."/>
            <person name="Miyauchi S."/>
            <person name="Thiergart T."/>
            <person name="Pickel B."/>
            <person name="Atanasova L."/>
            <person name="Karlsson M."/>
            <person name="Huettel B."/>
            <person name="Barry K.W."/>
            <person name="Haridas S."/>
            <person name="Chen C."/>
            <person name="Bauer D."/>
            <person name="Andreopoulos W."/>
            <person name="Pangilinan J."/>
            <person name="LaButti K."/>
            <person name="Riley R."/>
            <person name="Lipzen A."/>
            <person name="Clum A."/>
            <person name="Drula E."/>
            <person name="Henrissat B."/>
            <person name="Kohler A."/>
            <person name="Grigoriev I.V."/>
            <person name="Martin F.M."/>
            <person name="Hacquard S."/>
        </authorList>
    </citation>
    <scope>NUCLEOTIDE SEQUENCE [LARGE SCALE GENOMIC DNA]</scope>
    <source>
        <strain evidence="2 3">MPI-CAGE-CH-0241</strain>
    </source>
</reference>
<dbReference type="Proteomes" id="UP000777438">
    <property type="component" value="Unassembled WGS sequence"/>
</dbReference>
<evidence type="ECO:0000256" key="1">
    <source>
        <dbReference type="SAM" id="SignalP"/>
    </source>
</evidence>